<dbReference type="RefSeq" id="WP_117156796.1">
    <property type="nucleotide sequence ID" value="NZ_BMLG01000023.1"/>
</dbReference>
<comment type="caution">
    <text evidence="1">The sequence shown here is derived from an EMBL/GenBank/DDBJ whole genome shotgun (WGS) entry which is preliminary data.</text>
</comment>
<evidence type="ECO:0000313" key="2">
    <source>
        <dbReference type="Proteomes" id="UP000618460"/>
    </source>
</evidence>
<dbReference type="AlphaFoldDB" id="A0A917TVZ4"/>
<reference evidence="1" key="1">
    <citation type="journal article" date="2014" name="Int. J. Syst. Evol. Microbiol.">
        <title>Complete genome sequence of Corynebacterium casei LMG S-19264T (=DSM 44701T), isolated from a smear-ripened cheese.</title>
        <authorList>
            <consortium name="US DOE Joint Genome Institute (JGI-PGF)"/>
            <person name="Walter F."/>
            <person name="Albersmeier A."/>
            <person name="Kalinowski J."/>
            <person name="Ruckert C."/>
        </authorList>
    </citation>
    <scope>NUCLEOTIDE SEQUENCE</scope>
    <source>
        <strain evidence="1">CGMCC 1.6333</strain>
    </source>
</reference>
<sequence length="393" mass="46257">MDMKVILNLLEKNGLISSEDKFKNLTLRRWQHEKDFDSHQVKNPFDNPPIWIDVENLENFPDWNYQNNKAETEGMEALAWYRSFHFTPQNNWGIYITESGIYSLASKVFYHNKLQNKHGRIFNIIDYVKLAYHLLLLHETYHFFTDLAATTLELSNQEKKIPNYYLNYFYHVYQRSANGPLEEALANAFAYTRFFDTITMNSMDSISRKKVNQSMRGFMKNQPAGYRNFEQFITRNSFEQANSDLVATILRTSPSRGIPPYENILNPTMRGIRKYNIPVYIVKDAPKSSYGIKFVQSIPNSSIFETSRFQKEYKKIQKKRSDMIKAYKKSKGQLNTDVSLNSLNFEKLTGCDKTFTFRINDDYRVSLIQKGGNWHFLRIGSHDDIYRNPPCNK</sequence>
<organism evidence="1 2">
    <name type="scientific">Paraliobacillus quinghaiensis</name>
    <dbReference type="NCBI Taxonomy" id="470815"/>
    <lineage>
        <taxon>Bacteria</taxon>
        <taxon>Bacillati</taxon>
        <taxon>Bacillota</taxon>
        <taxon>Bacilli</taxon>
        <taxon>Bacillales</taxon>
        <taxon>Bacillaceae</taxon>
        <taxon>Paraliobacillus</taxon>
    </lineage>
</organism>
<accession>A0A917TVZ4</accession>
<dbReference type="OrthoDB" id="4603150at2"/>
<dbReference type="EMBL" id="BMLG01000023">
    <property type="protein sequence ID" value="GGM40533.1"/>
    <property type="molecule type" value="Genomic_DNA"/>
</dbReference>
<evidence type="ECO:0000313" key="1">
    <source>
        <dbReference type="EMBL" id="GGM40533.1"/>
    </source>
</evidence>
<dbReference type="SUPFAM" id="SSF143011">
    <property type="entry name" value="RelE-like"/>
    <property type="match status" value="1"/>
</dbReference>
<gene>
    <name evidence="1" type="ORF">GCM10011351_28380</name>
</gene>
<dbReference type="Gene3D" id="3.30.2310.20">
    <property type="entry name" value="RelE-like"/>
    <property type="match status" value="1"/>
</dbReference>
<proteinExistence type="predicted"/>
<protein>
    <submittedName>
        <fullName evidence="1">Uncharacterized protein</fullName>
    </submittedName>
</protein>
<reference evidence="1" key="2">
    <citation type="submission" date="2020-09" db="EMBL/GenBank/DDBJ databases">
        <authorList>
            <person name="Sun Q."/>
            <person name="Zhou Y."/>
        </authorList>
    </citation>
    <scope>NUCLEOTIDE SEQUENCE</scope>
    <source>
        <strain evidence="1">CGMCC 1.6333</strain>
    </source>
</reference>
<keyword evidence="2" id="KW-1185">Reference proteome</keyword>
<dbReference type="InterPro" id="IPR035093">
    <property type="entry name" value="RelE/ParE_toxin_dom_sf"/>
</dbReference>
<name>A0A917TVZ4_9BACI</name>
<dbReference type="Proteomes" id="UP000618460">
    <property type="component" value="Unassembled WGS sequence"/>
</dbReference>